<dbReference type="InterPro" id="IPR048703">
    <property type="entry name" value="Tnp_Tc3-like_HTH"/>
</dbReference>
<sequence length="340" mass="38489">MKSNSSFGKQAEVYTVDTLHAAGISNNNIAKNLGRSRRCVDNFIRNPASYGRKKGGGRPRKLSSLEERHVRRMASNSSLSINDIRSVLDLDASKSTVLRAIHRSGTLVRQKMKPAPRLTPLHRKARLEFARDNMNTNWNKIVFSDEKKFNLDGPDGNLFYWRDLRKEILQVHFGGGSLMVWAAFSAYGTVDLKFISTHMNSVEYQDILKNSLLPYLHCHRRHKFIFQQDNAAVHSSQSTKTWLNSHGVSVLRWPSCSPDLNPVENLRGILVRAVYAGGRQYAFTEALKKSIPEAWRSISPELIEKLIGSMTQRIFESLATDPARDPTTDRCGGSFQVTVW</sequence>
<proteinExistence type="predicted"/>
<dbReference type="Pfam" id="PF13358">
    <property type="entry name" value="DDE_3"/>
    <property type="match status" value="1"/>
</dbReference>
<dbReference type="EMBL" id="KN555733">
    <property type="protein sequence ID" value="KHJ88486.1"/>
    <property type="molecule type" value="Genomic_DNA"/>
</dbReference>
<dbReference type="InterPro" id="IPR036397">
    <property type="entry name" value="RNaseH_sf"/>
</dbReference>
<dbReference type="GO" id="GO:0003677">
    <property type="term" value="F:DNA binding"/>
    <property type="evidence" value="ECO:0007669"/>
    <property type="project" value="InterPro"/>
</dbReference>
<gene>
    <name evidence="6" type="ORF">OESDEN_11719</name>
</gene>
<dbReference type="InterPro" id="IPR025898">
    <property type="entry name" value="Tc3_transposase_DNA-bd_dom"/>
</dbReference>
<dbReference type="InterPro" id="IPR009057">
    <property type="entry name" value="Homeodomain-like_sf"/>
</dbReference>
<protein>
    <submittedName>
        <fullName evidence="6">Transposase</fullName>
    </submittedName>
</protein>
<dbReference type="SUPFAM" id="SSF46689">
    <property type="entry name" value="Homeodomain-like"/>
    <property type="match status" value="2"/>
</dbReference>
<keyword evidence="7" id="KW-1185">Reference proteome</keyword>
<feature type="domain" description="Tc3 transposase DNA binding" evidence="3">
    <location>
        <begin position="15"/>
        <end position="51"/>
    </location>
</feature>
<dbReference type="GO" id="GO:0005634">
    <property type="term" value="C:nucleus"/>
    <property type="evidence" value="ECO:0007669"/>
    <property type="project" value="UniProtKB-SubCell"/>
</dbReference>
<feature type="compositionally biased region" description="Basic residues" evidence="2">
    <location>
        <begin position="51"/>
        <end position="61"/>
    </location>
</feature>
<evidence type="ECO:0000256" key="1">
    <source>
        <dbReference type="ARBA" id="ARBA00004123"/>
    </source>
</evidence>
<evidence type="ECO:0000313" key="6">
    <source>
        <dbReference type="EMBL" id="KHJ88486.1"/>
    </source>
</evidence>
<dbReference type="Gene3D" id="1.10.10.60">
    <property type="entry name" value="Homeodomain-like"/>
    <property type="match status" value="1"/>
</dbReference>
<dbReference type="PANTHER" id="PTHR23022:SF129">
    <property type="entry name" value="TRANSPOSABLE ELEMENT TC3 TRANSPOSASE"/>
    <property type="match status" value="1"/>
</dbReference>
<dbReference type="InterPro" id="IPR052338">
    <property type="entry name" value="Transposase_5"/>
</dbReference>
<dbReference type="InterPro" id="IPR038717">
    <property type="entry name" value="Tc1-like_DDE_dom"/>
</dbReference>
<dbReference type="AlphaFoldDB" id="A0A0B1SX44"/>
<feature type="domain" description="Transposable element Tc3 transposase-like DNA-binding HTH" evidence="5">
    <location>
        <begin position="66"/>
        <end position="104"/>
    </location>
</feature>
<reference evidence="6 7" key="1">
    <citation type="submission" date="2014-03" db="EMBL/GenBank/DDBJ databases">
        <title>Draft genome of the hookworm Oesophagostomum dentatum.</title>
        <authorList>
            <person name="Mitreva M."/>
        </authorList>
    </citation>
    <scope>NUCLEOTIDE SEQUENCE [LARGE SCALE GENOMIC DNA]</scope>
    <source>
        <strain evidence="6 7">OD-Hann</strain>
    </source>
</reference>
<dbReference type="InterPro" id="IPR036388">
    <property type="entry name" value="WH-like_DNA-bd_sf"/>
</dbReference>
<dbReference type="Proteomes" id="UP000053660">
    <property type="component" value="Unassembled WGS sequence"/>
</dbReference>
<evidence type="ECO:0000313" key="7">
    <source>
        <dbReference type="Proteomes" id="UP000053660"/>
    </source>
</evidence>
<accession>A0A0B1SX44</accession>
<evidence type="ECO:0000256" key="2">
    <source>
        <dbReference type="SAM" id="MobiDB-lite"/>
    </source>
</evidence>
<evidence type="ECO:0000259" key="5">
    <source>
        <dbReference type="Pfam" id="PF21517"/>
    </source>
</evidence>
<comment type="subcellular location">
    <subcellularLocation>
        <location evidence="1">Nucleus</location>
    </subcellularLocation>
</comment>
<dbReference type="OrthoDB" id="5837857at2759"/>
<dbReference type="Gene3D" id="1.10.10.10">
    <property type="entry name" value="Winged helix-like DNA-binding domain superfamily/Winged helix DNA-binding domain"/>
    <property type="match status" value="1"/>
</dbReference>
<feature type="domain" description="Tc1-like transposase DDE" evidence="4">
    <location>
        <begin position="141"/>
        <end position="287"/>
    </location>
</feature>
<organism evidence="6 7">
    <name type="scientific">Oesophagostomum dentatum</name>
    <name type="common">Nodular worm</name>
    <dbReference type="NCBI Taxonomy" id="61180"/>
    <lineage>
        <taxon>Eukaryota</taxon>
        <taxon>Metazoa</taxon>
        <taxon>Ecdysozoa</taxon>
        <taxon>Nematoda</taxon>
        <taxon>Chromadorea</taxon>
        <taxon>Rhabditida</taxon>
        <taxon>Rhabditina</taxon>
        <taxon>Rhabditomorpha</taxon>
        <taxon>Strongyloidea</taxon>
        <taxon>Strongylidae</taxon>
        <taxon>Oesophagostomum</taxon>
    </lineage>
</organism>
<name>A0A0B1SX44_OESDE</name>
<dbReference type="PANTHER" id="PTHR23022">
    <property type="entry name" value="TRANSPOSABLE ELEMENT-RELATED"/>
    <property type="match status" value="1"/>
</dbReference>
<dbReference type="Gene3D" id="3.30.420.10">
    <property type="entry name" value="Ribonuclease H-like superfamily/Ribonuclease H"/>
    <property type="match status" value="1"/>
</dbReference>
<dbReference type="Pfam" id="PF11427">
    <property type="entry name" value="HTH_Tnp_Tc3_1"/>
    <property type="match status" value="1"/>
</dbReference>
<feature type="region of interest" description="Disordered" evidence="2">
    <location>
        <begin position="46"/>
        <end position="65"/>
    </location>
</feature>
<evidence type="ECO:0000259" key="3">
    <source>
        <dbReference type="Pfam" id="PF11427"/>
    </source>
</evidence>
<dbReference type="Pfam" id="PF21517">
    <property type="entry name" value="HTH_Tnp_Tc3_2_like"/>
    <property type="match status" value="1"/>
</dbReference>
<evidence type="ECO:0000259" key="4">
    <source>
        <dbReference type="Pfam" id="PF13358"/>
    </source>
</evidence>